<dbReference type="GO" id="GO:0060292">
    <property type="term" value="P:long-term synaptic depression"/>
    <property type="evidence" value="ECO:0007669"/>
    <property type="project" value="Ensembl"/>
</dbReference>
<dbReference type="Gene3D" id="1.20.1160.20">
    <property type="match status" value="2"/>
</dbReference>
<feature type="region of interest" description="Disordered" evidence="10">
    <location>
        <begin position="568"/>
        <end position="602"/>
    </location>
</feature>
<dbReference type="InterPro" id="IPR036034">
    <property type="entry name" value="PDZ_sf"/>
</dbReference>
<accession>H2PLG0</accession>
<dbReference type="eggNOG" id="KOG3589">
    <property type="taxonomic scope" value="Eukaryota"/>
</dbReference>
<evidence type="ECO:0000313" key="14">
    <source>
        <dbReference type="Ensembl" id="ENSPPYP00000019442.2"/>
    </source>
</evidence>
<evidence type="ECO:0000256" key="5">
    <source>
        <dbReference type="ARBA" id="ARBA00023136"/>
    </source>
</evidence>
<evidence type="ECO:0000256" key="8">
    <source>
        <dbReference type="ARBA" id="ARBA00069155"/>
    </source>
</evidence>
<dbReference type="InterPro" id="IPR015425">
    <property type="entry name" value="FH2_Formin"/>
</dbReference>
<dbReference type="FunFam" id="1.20.58.2220:FF:000008">
    <property type="entry name" value="Grid2 interacting protein"/>
    <property type="match status" value="1"/>
</dbReference>
<dbReference type="PANTHER" id="PTHR45725">
    <property type="entry name" value="FORMIN HOMOLOGY 2 FAMILY MEMBER"/>
    <property type="match status" value="1"/>
</dbReference>
<dbReference type="eggNOG" id="KOG3528">
    <property type="taxonomic scope" value="Eukaryota"/>
</dbReference>
<dbReference type="PROSITE" id="PS50106">
    <property type="entry name" value="PDZ"/>
    <property type="match status" value="2"/>
</dbReference>
<dbReference type="HOGENOM" id="CLU_002818_0_0_1"/>
<feature type="domain" description="PDZ" evidence="11">
    <location>
        <begin position="279"/>
        <end position="356"/>
    </location>
</feature>
<feature type="domain" description="FH2" evidence="12">
    <location>
        <begin position="819"/>
        <end position="1210"/>
    </location>
</feature>
<keyword evidence="3" id="KW-0677">Repeat</keyword>
<dbReference type="STRING" id="9601.ENSPPYP00000019442"/>
<feature type="compositionally biased region" description="Low complexity" evidence="10">
    <location>
        <begin position="616"/>
        <end position="639"/>
    </location>
</feature>
<feature type="region of interest" description="Disordered" evidence="10">
    <location>
        <begin position="525"/>
        <end position="549"/>
    </location>
</feature>
<evidence type="ECO:0000256" key="9">
    <source>
        <dbReference type="ARBA" id="ARBA00077105"/>
    </source>
</evidence>
<feature type="region of interest" description="Disordered" evidence="10">
    <location>
        <begin position="616"/>
        <end position="681"/>
    </location>
</feature>
<dbReference type="GO" id="GO:0099092">
    <property type="term" value="C:postsynaptic density, intracellular component"/>
    <property type="evidence" value="ECO:0007669"/>
    <property type="project" value="Ensembl"/>
</dbReference>
<dbReference type="CDD" id="cd06744">
    <property type="entry name" value="PDZ2_L-delphilin-like"/>
    <property type="match status" value="1"/>
</dbReference>
<dbReference type="Gene3D" id="2.30.42.10">
    <property type="match status" value="2"/>
</dbReference>
<reference evidence="14" key="3">
    <citation type="submission" date="2025-05" db="UniProtKB">
        <authorList>
            <consortium name="Ensembl"/>
        </authorList>
    </citation>
    <scope>IDENTIFICATION</scope>
</reference>
<dbReference type="Gene3D" id="1.20.58.2220">
    <property type="entry name" value="Formin, FH2 domain"/>
    <property type="match status" value="1"/>
</dbReference>
<dbReference type="GO" id="GO:0099566">
    <property type="term" value="P:regulation of postsynaptic cytosolic calcium ion concentration"/>
    <property type="evidence" value="ECO:0007669"/>
    <property type="project" value="Ensembl"/>
</dbReference>
<proteinExistence type="predicted"/>
<dbReference type="eggNOG" id="KOG1922">
    <property type="taxonomic scope" value="Eukaryota"/>
</dbReference>
<evidence type="ECO:0000313" key="13">
    <source>
        <dbReference type="EMBL" id="PNJ03633.1"/>
    </source>
</evidence>
<dbReference type="CDD" id="cd06743">
    <property type="entry name" value="PDZ1_L-delphilin-like"/>
    <property type="match status" value="1"/>
</dbReference>
<accession>A0A2J8R541</accession>
<protein>
    <recommendedName>
        <fullName evidence="8">Delphilin</fullName>
    </recommendedName>
    <alternativeName>
        <fullName evidence="9">Glutamate receptor, ionotropic, delta 2-interacting protein 1</fullName>
    </alternativeName>
</protein>
<feature type="compositionally biased region" description="Pro residues" evidence="10">
    <location>
        <begin position="749"/>
        <end position="764"/>
    </location>
</feature>
<feature type="region of interest" description="Disordered" evidence="10">
    <location>
        <begin position="478"/>
        <end position="502"/>
    </location>
</feature>
<dbReference type="CDD" id="cd07354">
    <property type="entry name" value="HN_L-delphilin-R1_like"/>
    <property type="match status" value="1"/>
</dbReference>
<dbReference type="SMART" id="SM00228">
    <property type="entry name" value="PDZ"/>
    <property type="match status" value="2"/>
</dbReference>
<dbReference type="GO" id="GO:0099072">
    <property type="term" value="P:regulation of postsynaptic membrane neurotransmitter receptor levels"/>
    <property type="evidence" value="ECO:0007669"/>
    <property type="project" value="Ensembl"/>
</dbReference>
<keyword evidence="4" id="KW-0770">Synapse</keyword>
<dbReference type="Proteomes" id="UP000001595">
    <property type="component" value="Chromosome 7"/>
</dbReference>
<dbReference type="InterPro" id="IPR001478">
    <property type="entry name" value="PDZ"/>
</dbReference>
<keyword evidence="15" id="KW-1185">Reference proteome</keyword>
<feature type="region of interest" description="Disordered" evidence="10">
    <location>
        <begin position="226"/>
        <end position="269"/>
    </location>
</feature>
<dbReference type="Pfam" id="PF00595">
    <property type="entry name" value="PDZ"/>
    <property type="match status" value="2"/>
</dbReference>
<evidence type="ECO:0000256" key="6">
    <source>
        <dbReference type="ARBA" id="ARBA00023257"/>
    </source>
</evidence>
<name>H2PLG0_PONAB</name>
<dbReference type="GO" id="GO:0045211">
    <property type="term" value="C:postsynaptic membrane"/>
    <property type="evidence" value="ECO:0007669"/>
    <property type="project" value="UniProtKB-SubCell"/>
</dbReference>
<feature type="compositionally biased region" description="Low complexity" evidence="10">
    <location>
        <begin position="725"/>
        <end position="748"/>
    </location>
</feature>
<dbReference type="GO" id="GO:0150048">
    <property type="term" value="C:cerebellar granule cell to Purkinje cell synapse"/>
    <property type="evidence" value="ECO:0007669"/>
    <property type="project" value="Ensembl"/>
</dbReference>
<dbReference type="Ensembl" id="ENSPPYT00000020209.2">
    <property type="protein sequence ID" value="ENSPPYP00000019442.2"/>
    <property type="gene ID" value="ENSPPYG00000017351.2"/>
</dbReference>
<dbReference type="InterPro" id="IPR051425">
    <property type="entry name" value="Formin_Homology"/>
</dbReference>
<evidence type="ECO:0000256" key="2">
    <source>
        <dbReference type="ARBA" id="ARBA00022553"/>
    </source>
</evidence>
<dbReference type="SMART" id="SM00498">
    <property type="entry name" value="FH2"/>
    <property type="match status" value="1"/>
</dbReference>
<reference evidence="14 15" key="1">
    <citation type="submission" date="2008-02" db="EMBL/GenBank/DDBJ databases">
        <title>A 6x draft sequence assembly of the Pongo pygmaeus abelii genome.</title>
        <authorList>
            <person name="Wilson R.K."/>
            <person name="Mardis E."/>
        </authorList>
    </citation>
    <scope>NUCLEOTIDE SEQUENCE [LARGE SCALE GENOMIC DNA]</scope>
</reference>
<feature type="compositionally biased region" description="Acidic residues" evidence="10">
    <location>
        <begin position="478"/>
        <end position="487"/>
    </location>
</feature>
<evidence type="ECO:0000256" key="1">
    <source>
        <dbReference type="ARBA" id="ARBA00022475"/>
    </source>
</evidence>
<dbReference type="Pfam" id="PF02181">
    <property type="entry name" value="FH2"/>
    <property type="match status" value="1"/>
</dbReference>
<dbReference type="PROSITE" id="PS51444">
    <property type="entry name" value="FH2"/>
    <property type="match status" value="1"/>
</dbReference>
<evidence type="ECO:0000259" key="12">
    <source>
        <dbReference type="PROSITE" id="PS51444"/>
    </source>
</evidence>
<dbReference type="InterPro" id="IPR042201">
    <property type="entry name" value="FH2_Formin_sf"/>
</dbReference>
<evidence type="ECO:0000256" key="4">
    <source>
        <dbReference type="ARBA" id="ARBA00023018"/>
    </source>
</evidence>
<feature type="domain" description="PDZ" evidence="11">
    <location>
        <begin position="3"/>
        <end position="71"/>
    </location>
</feature>
<feature type="compositionally biased region" description="Low complexity" evidence="10">
    <location>
        <begin position="242"/>
        <end position="251"/>
    </location>
</feature>
<keyword evidence="1" id="KW-1003">Cell membrane</keyword>
<evidence type="ECO:0000256" key="7">
    <source>
        <dbReference type="ARBA" id="ARBA00034100"/>
    </source>
</evidence>
<dbReference type="EMBL" id="NDHI03003756">
    <property type="protein sequence ID" value="PNJ03633.1"/>
    <property type="molecule type" value="Genomic_DNA"/>
</dbReference>
<evidence type="ECO:0000313" key="15">
    <source>
        <dbReference type="Proteomes" id="UP000001595"/>
    </source>
</evidence>
<dbReference type="GeneTree" id="ENSGT00940000157625"/>
<keyword evidence="5" id="KW-0472">Membrane</keyword>
<feature type="compositionally biased region" description="Low complexity" evidence="10">
    <location>
        <begin position="770"/>
        <end position="779"/>
    </location>
</feature>
<keyword evidence="2" id="KW-0597">Phosphoprotein</keyword>
<reference evidence="13" key="2">
    <citation type="submission" date="2017-12" db="EMBL/GenBank/DDBJ databases">
        <title>High-resolution comparative analysis of great ape genomes.</title>
        <authorList>
            <person name="Pollen A."/>
            <person name="Hastie A."/>
            <person name="Hormozdiari F."/>
            <person name="Dougherty M."/>
            <person name="Liu R."/>
            <person name="Chaisson M."/>
            <person name="Hoppe E."/>
            <person name="Hill C."/>
            <person name="Pang A."/>
            <person name="Hillier L."/>
            <person name="Baker C."/>
            <person name="Armstrong J."/>
            <person name="Shendure J."/>
            <person name="Paten B."/>
            <person name="Wilson R."/>
            <person name="Chao H."/>
            <person name="Schneider V."/>
            <person name="Ventura M."/>
            <person name="Kronenberg Z."/>
            <person name="Murali S."/>
            <person name="Gordon D."/>
            <person name="Cantsilieris S."/>
            <person name="Munson K."/>
            <person name="Nelson B."/>
            <person name="Raja A."/>
            <person name="Underwood J."/>
            <person name="Diekhans M."/>
            <person name="Fiddes I."/>
            <person name="Haussler D."/>
            <person name="Eichler E."/>
        </authorList>
    </citation>
    <scope>NUCLEOTIDE SEQUENCE [LARGE SCALE GENOMIC DNA]</scope>
    <source>
        <strain evidence="13">Susie</strain>
    </source>
</reference>
<feature type="region of interest" description="Disordered" evidence="10">
    <location>
        <begin position="707"/>
        <end position="809"/>
    </location>
</feature>
<evidence type="ECO:0000256" key="3">
    <source>
        <dbReference type="ARBA" id="ARBA00022737"/>
    </source>
</evidence>
<dbReference type="GO" id="GO:0098688">
    <property type="term" value="C:parallel fiber to Purkinje cell synapse"/>
    <property type="evidence" value="ECO:0007669"/>
    <property type="project" value="Ensembl"/>
</dbReference>
<evidence type="ECO:0000256" key="10">
    <source>
        <dbReference type="SAM" id="MobiDB-lite"/>
    </source>
</evidence>
<dbReference type="AlphaFoldDB" id="H2PLG0"/>
<comment type="subcellular location">
    <subcellularLocation>
        <location evidence="7">Postsynaptic cell membrane</location>
    </subcellularLocation>
</comment>
<organism evidence="14 15">
    <name type="scientific">Pongo abelii</name>
    <name type="common">Sumatran orangutan</name>
    <name type="synonym">Pongo pygmaeus abelii</name>
    <dbReference type="NCBI Taxonomy" id="9601"/>
    <lineage>
        <taxon>Eukaryota</taxon>
        <taxon>Metazoa</taxon>
        <taxon>Chordata</taxon>
        <taxon>Craniata</taxon>
        <taxon>Vertebrata</taxon>
        <taxon>Euteleostomi</taxon>
        <taxon>Mammalia</taxon>
        <taxon>Eutheria</taxon>
        <taxon>Euarchontoglires</taxon>
        <taxon>Primates</taxon>
        <taxon>Haplorrhini</taxon>
        <taxon>Catarrhini</taxon>
        <taxon>Hominidae</taxon>
        <taxon>Pongo</taxon>
    </lineage>
</organism>
<dbReference type="OMA" id="TGPCYIL"/>
<evidence type="ECO:0000259" key="11">
    <source>
        <dbReference type="PROSITE" id="PS50106"/>
    </source>
</evidence>
<dbReference type="SUPFAM" id="SSF101447">
    <property type="entry name" value="Formin homology 2 domain (FH2 domain)"/>
    <property type="match status" value="1"/>
</dbReference>
<feature type="region of interest" description="Disordered" evidence="10">
    <location>
        <begin position="79"/>
        <end position="101"/>
    </location>
</feature>
<keyword evidence="6" id="KW-0628">Postsynaptic cell membrane</keyword>
<gene>
    <name evidence="14" type="primary">GRID2IP</name>
    <name evidence="13" type="ORF">CR201_G0053872</name>
</gene>
<feature type="compositionally biased region" description="Polar residues" evidence="10">
    <location>
        <begin position="587"/>
        <end position="599"/>
    </location>
</feature>
<feature type="compositionally biased region" description="Pro residues" evidence="10">
    <location>
        <begin position="640"/>
        <end position="661"/>
    </location>
</feature>
<sequence>MATAATPATNQGWPEDFGFWLGGSGPCFVLEVAEGSSAHAGGLRPGDQILEVEGLAVGGLSRERLVRLARRCPRVPPSLGVLPAPDGGPGPGSGPAAPTTALRAPRCGRGLALGRELLRLAGRKRPDAVHRERRRKAQEFSRKVDEILGNQPTAKEQVFAALKQFAAEQRVDDLVWALTLALPREACGPLLDNLRIFIPKKHRARFDEVVSQGLLGKLCRARRAQGAQRLRRSRSEERPERLLVSTRASAPPRRPDEPPPRRASLLVGGLAGPGGARRTVRVYKGNKSFGFTLRGHGPVWIESVLPGSPADNAALKSGDRILFLNGLDMRNCSHDKVVSMLQGSGAMPTLVVEEGLVPFASDSDSLDSPNPSSALTSLQWVAEILPSSIRVQGRTFSQQLEHLLTPPERYGVCRALESFFQHRNIDTLIVDIYPVLDTPAKQVLWQFIYQLLTYEEQELCQEKIACFLGYTAMTAEPEPELDLEPEPTPEPQPRSSLRASSMCRRSLRSQGLEAGLSCGPGECPEMPLPLIPGERQAGDGTSLPETPNPKMMSAVYAELESRLNSSFKGKMGTVSKSRASPPGPSPAVTTGPRTLSGVSWPSERLLPSPCYHPLCSGGLASPSSSESHPYASLDSSRAPSPQPGPGPICPDSPPSPDPARPPSRRKLFTFSHPVRSRDTDRFLDVLSEQLGPRVTIVDDFLTPENDYEEMSFHDDQGSFVTNERSSASDCISSSEEGSSLTYSSISDHIPPPPLSPPPPPPLPFHDPKPSSRSSDGSRGPAQALAKPLTQLSHPVPPPPPPPLPPPVPCAPMLSRGLGHRRSETSHMSVKRLRWEQVENSEGTIWGQLGEDSDYDKLSDMVKYLDLELHFGTQKPAKPVPGPEPFRKKEVVEILSHKKAYNTSILLAHLKLSPAELRQVLMSMEPRRLEPAHLAQLLLFAPDADEEQRYQAFREAPGRLSEPDQFVLQMLSVPEYKTRLRSLHFQATLQEKTEEIRGSLECLRQASLELKNSRKLAKILEFVLAMGNYLNDGQPKTNKTTGFKINFLTELNSTKTVDGKSTFLHILAKSLSQHFPELLGFAQDLPTVSLAAKVNQRALTSDLADLHGTISEIQDACQSISPSSEDKFAVVMSSFLETAQPALRALDGLQREAMEELGKALAFFGEDSKATTSEAFFGIFAEFMSKFERALSDLQAGEGPRSSGMVSPLAW</sequence>
<dbReference type="CDD" id="cd07355">
    <property type="entry name" value="HN_L-delphilin-R2_like"/>
    <property type="match status" value="1"/>
</dbReference>
<dbReference type="SUPFAM" id="SSF50156">
    <property type="entry name" value="PDZ domain-like"/>
    <property type="match status" value="2"/>
</dbReference>
<feature type="compositionally biased region" description="Pro residues" evidence="10">
    <location>
        <begin position="794"/>
        <end position="809"/>
    </location>
</feature>
<dbReference type="PANTHER" id="PTHR45725:SF3">
    <property type="entry name" value="DELPHILIN"/>
    <property type="match status" value="1"/>
</dbReference>